<proteinExistence type="predicted"/>
<feature type="compositionally biased region" description="Low complexity" evidence="1">
    <location>
        <begin position="37"/>
        <end position="50"/>
    </location>
</feature>
<feature type="compositionally biased region" description="Pro residues" evidence="1">
    <location>
        <begin position="15"/>
        <end position="25"/>
    </location>
</feature>
<gene>
    <name evidence="2" type="ORF">K466DRAFT_601194</name>
</gene>
<feature type="region of interest" description="Disordered" evidence="1">
    <location>
        <begin position="1"/>
        <end position="87"/>
    </location>
</feature>
<dbReference type="EMBL" id="ML211255">
    <property type="protein sequence ID" value="TFK85400.1"/>
    <property type="molecule type" value="Genomic_DNA"/>
</dbReference>
<accession>A0A5C3PB06</accession>
<keyword evidence="3" id="KW-1185">Reference proteome</keyword>
<reference evidence="2 3" key="1">
    <citation type="journal article" date="2019" name="Nat. Ecol. Evol.">
        <title>Megaphylogeny resolves global patterns of mushroom evolution.</title>
        <authorList>
            <person name="Varga T."/>
            <person name="Krizsan K."/>
            <person name="Foldi C."/>
            <person name="Dima B."/>
            <person name="Sanchez-Garcia M."/>
            <person name="Sanchez-Ramirez S."/>
            <person name="Szollosi G.J."/>
            <person name="Szarkandi J.G."/>
            <person name="Papp V."/>
            <person name="Albert L."/>
            <person name="Andreopoulos W."/>
            <person name="Angelini C."/>
            <person name="Antonin V."/>
            <person name="Barry K.W."/>
            <person name="Bougher N.L."/>
            <person name="Buchanan P."/>
            <person name="Buyck B."/>
            <person name="Bense V."/>
            <person name="Catcheside P."/>
            <person name="Chovatia M."/>
            <person name="Cooper J."/>
            <person name="Damon W."/>
            <person name="Desjardin D."/>
            <person name="Finy P."/>
            <person name="Geml J."/>
            <person name="Haridas S."/>
            <person name="Hughes K."/>
            <person name="Justo A."/>
            <person name="Karasinski D."/>
            <person name="Kautmanova I."/>
            <person name="Kiss B."/>
            <person name="Kocsube S."/>
            <person name="Kotiranta H."/>
            <person name="LaButti K.M."/>
            <person name="Lechner B.E."/>
            <person name="Liimatainen K."/>
            <person name="Lipzen A."/>
            <person name="Lukacs Z."/>
            <person name="Mihaltcheva S."/>
            <person name="Morgado L.N."/>
            <person name="Niskanen T."/>
            <person name="Noordeloos M.E."/>
            <person name="Ohm R.A."/>
            <person name="Ortiz-Santana B."/>
            <person name="Ovrebo C."/>
            <person name="Racz N."/>
            <person name="Riley R."/>
            <person name="Savchenko A."/>
            <person name="Shiryaev A."/>
            <person name="Soop K."/>
            <person name="Spirin V."/>
            <person name="Szebenyi C."/>
            <person name="Tomsovsky M."/>
            <person name="Tulloss R.E."/>
            <person name="Uehling J."/>
            <person name="Grigoriev I.V."/>
            <person name="Vagvolgyi C."/>
            <person name="Papp T."/>
            <person name="Martin F.M."/>
            <person name="Miettinen O."/>
            <person name="Hibbett D.S."/>
            <person name="Nagy L.G."/>
        </authorList>
    </citation>
    <scope>NUCLEOTIDE SEQUENCE [LARGE SCALE GENOMIC DNA]</scope>
    <source>
        <strain evidence="2 3">HHB13444</strain>
    </source>
</reference>
<organism evidence="2 3">
    <name type="scientific">Polyporus arcularius HHB13444</name>
    <dbReference type="NCBI Taxonomy" id="1314778"/>
    <lineage>
        <taxon>Eukaryota</taxon>
        <taxon>Fungi</taxon>
        <taxon>Dikarya</taxon>
        <taxon>Basidiomycota</taxon>
        <taxon>Agaricomycotina</taxon>
        <taxon>Agaricomycetes</taxon>
        <taxon>Polyporales</taxon>
        <taxon>Polyporaceae</taxon>
        <taxon>Polyporus</taxon>
    </lineage>
</organism>
<dbReference type="InParanoid" id="A0A5C3PB06"/>
<feature type="compositionally biased region" description="Basic and acidic residues" evidence="1">
    <location>
        <begin position="77"/>
        <end position="87"/>
    </location>
</feature>
<dbReference type="Proteomes" id="UP000308197">
    <property type="component" value="Unassembled WGS sequence"/>
</dbReference>
<protein>
    <submittedName>
        <fullName evidence="2">Uncharacterized protein</fullName>
    </submittedName>
</protein>
<dbReference type="AlphaFoldDB" id="A0A5C3PB06"/>
<name>A0A5C3PB06_9APHY</name>
<evidence type="ECO:0000313" key="3">
    <source>
        <dbReference type="Proteomes" id="UP000308197"/>
    </source>
</evidence>
<evidence type="ECO:0000256" key="1">
    <source>
        <dbReference type="SAM" id="MobiDB-lite"/>
    </source>
</evidence>
<evidence type="ECO:0000313" key="2">
    <source>
        <dbReference type="EMBL" id="TFK85400.1"/>
    </source>
</evidence>
<sequence>MPGKPLTVKDAFGPKKPPVKAPPTARPKAKTDPSGKQTSTQTTPTPQYSQLPVGKTAQVAPALLLPGPPSLYKPAAPKREDDAKVAK</sequence>